<organism evidence="2 3">
    <name type="scientific">Candidatus Agrococcus pullicola</name>
    <dbReference type="NCBI Taxonomy" id="2838429"/>
    <lineage>
        <taxon>Bacteria</taxon>
        <taxon>Bacillati</taxon>
        <taxon>Actinomycetota</taxon>
        <taxon>Actinomycetes</taxon>
        <taxon>Micrococcales</taxon>
        <taxon>Microbacteriaceae</taxon>
        <taxon>Agrococcus</taxon>
    </lineage>
</organism>
<name>A0A9D2CAC6_9MICO</name>
<feature type="signal peptide" evidence="1">
    <location>
        <begin position="1"/>
        <end position="19"/>
    </location>
</feature>
<accession>A0A9D2CAC6</accession>
<dbReference type="Proteomes" id="UP000824005">
    <property type="component" value="Unassembled WGS sequence"/>
</dbReference>
<dbReference type="AlphaFoldDB" id="A0A9D2CAC6"/>
<dbReference type="PROSITE" id="PS51257">
    <property type="entry name" value="PROKAR_LIPOPROTEIN"/>
    <property type="match status" value="1"/>
</dbReference>
<protein>
    <submittedName>
        <fullName evidence="2">Uncharacterized protein</fullName>
    </submittedName>
</protein>
<evidence type="ECO:0000256" key="1">
    <source>
        <dbReference type="SAM" id="SignalP"/>
    </source>
</evidence>
<evidence type="ECO:0000313" key="3">
    <source>
        <dbReference type="Proteomes" id="UP000824005"/>
    </source>
</evidence>
<evidence type="ECO:0000313" key="2">
    <source>
        <dbReference type="EMBL" id="HIY66648.1"/>
    </source>
</evidence>
<reference evidence="2" key="1">
    <citation type="journal article" date="2021" name="PeerJ">
        <title>Extensive microbial diversity within the chicken gut microbiome revealed by metagenomics and culture.</title>
        <authorList>
            <person name="Gilroy R."/>
            <person name="Ravi A."/>
            <person name="Getino M."/>
            <person name="Pursley I."/>
            <person name="Horton D.L."/>
            <person name="Alikhan N.F."/>
            <person name="Baker D."/>
            <person name="Gharbi K."/>
            <person name="Hall N."/>
            <person name="Watson M."/>
            <person name="Adriaenssens E.M."/>
            <person name="Foster-Nyarko E."/>
            <person name="Jarju S."/>
            <person name="Secka A."/>
            <person name="Antonio M."/>
            <person name="Oren A."/>
            <person name="Chaudhuri R.R."/>
            <person name="La Ragione R."/>
            <person name="Hildebrand F."/>
            <person name="Pallen M.J."/>
        </authorList>
    </citation>
    <scope>NUCLEOTIDE SEQUENCE</scope>
    <source>
        <strain evidence="2">ChiGjej1B1-98</strain>
    </source>
</reference>
<comment type="caution">
    <text evidence="2">The sequence shown here is derived from an EMBL/GenBank/DDBJ whole genome shotgun (WGS) entry which is preliminary data.</text>
</comment>
<keyword evidence="1" id="KW-0732">Signal</keyword>
<feature type="chain" id="PRO_5038383583" evidence="1">
    <location>
        <begin position="20"/>
        <end position="311"/>
    </location>
</feature>
<gene>
    <name evidence="2" type="ORF">H9830_10275</name>
</gene>
<reference evidence="2" key="2">
    <citation type="submission" date="2021-04" db="EMBL/GenBank/DDBJ databases">
        <authorList>
            <person name="Gilroy R."/>
        </authorList>
    </citation>
    <scope>NUCLEOTIDE SEQUENCE</scope>
    <source>
        <strain evidence="2">ChiGjej1B1-98</strain>
    </source>
</reference>
<sequence length="311" mass="34199">MAKVLTAAVALLALAGCSAEPVQPYAAAEHQGLREFHIDAAAEYLETDELLAGIGQLESYTAVGYKHGLASNGAQLNNQHTTKYVDGSYLSLEQGIHEGETIDVYHVAGSDREYYLFGRVYQEKMDIAPWGHTAAPRMQPDAHPSDACVLSAVAYACQLLRAWHYTQEHFEASDENHDDVPLHLQRYANGSVLLTTAVTVGSMVEANLWVFGGDLEQLVTDETLDTLVPMRVWINSDGVVLKMEANGTVVAPDTDLEMELQVGFEITGTATQDEISVPIENLEEENLFEMPEGSEANDFWRTIELIRIGEL</sequence>
<proteinExistence type="predicted"/>
<dbReference type="EMBL" id="DXDC01000313">
    <property type="protein sequence ID" value="HIY66648.1"/>
    <property type="molecule type" value="Genomic_DNA"/>
</dbReference>